<dbReference type="AlphaFoldDB" id="A0A1H7QFT8"/>
<protein>
    <submittedName>
        <fullName evidence="1">Uncharacterized protein</fullName>
    </submittedName>
</protein>
<organism evidence="1 2">
    <name type="scientific">Haloferax larsenii</name>
    <dbReference type="NCBI Taxonomy" id="302484"/>
    <lineage>
        <taxon>Archaea</taxon>
        <taxon>Methanobacteriati</taxon>
        <taxon>Methanobacteriota</taxon>
        <taxon>Stenosarchaea group</taxon>
        <taxon>Halobacteria</taxon>
        <taxon>Halobacteriales</taxon>
        <taxon>Haloferacaceae</taxon>
        <taxon>Haloferax</taxon>
    </lineage>
</organism>
<dbReference type="EMBL" id="FOAD01000005">
    <property type="protein sequence ID" value="SEL46766.1"/>
    <property type="molecule type" value="Genomic_DNA"/>
</dbReference>
<dbReference type="Proteomes" id="UP000183894">
    <property type="component" value="Unassembled WGS sequence"/>
</dbReference>
<gene>
    <name evidence="1" type="ORF">SAMN04488691_1054</name>
</gene>
<reference evidence="1 2" key="1">
    <citation type="submission" date="2016-10" db="EMBL/GenBank/DDBJ databases">
        <authorList>
            <person name="de Groot N.N."/>
        </authorList>
    </citation>
    <scope>NUCLEOTIDE SEQUENCE [LARGE SCALE GENOMIC DNA]</scope>
    <source>
        <strain evidence="1 2">CDM_5</strain>
    </source>
</reference>
<evidence type="ECO:0000313" key="2">
    <source>
        <dbReference type="Proteomes" id="UP000183894"/>
    </source>
</evidence>
<evidence type="ECO:0000313" key="1">
    <source>
        <dbReference type="EMBL" id="SEL46766.1"/>
    </source>
</evidence>
<accession>A0A1H7QFT8</accession>
<name>A0A1H7QFT8_HALLR</name>
<proteinExistence type="predicted"/>
<sequence length="50" mass="5727">MDYEAIVSGTVEEVKDRVRGGHLDITRLIEAERAGEARNTLIDWLERQQS</sequence>